<reference evidence="3" key="4">
    <citation type="submission" date="2015-06" db="UniProtKB">
        <authorList>
            <consortium name="EnsemblMetazoa"/>
        </authorList>
    </citation>
    <scope>IDENTIFICATION</scope>
</reference>
<feature type="region of interest" description="Disordered" evidence="1">
    <location>
        <begin position="76"/>
        <end position="95"/>
    </location>
</feature>
<feature type="region of interest" description="Disordered" evidence="1">
    <location>
        <begin position="1"/>
        <end position="37"/>
    </location>
</feature>
<evidence type="ECO:0000313" key="3">
    <source>
        <dbReference type="EnsemblMetazoa" id="ADAC009059-PA"/>
    </source>
</evidence>
<evidence type="ECO:0000313" key="2">
    <source>
        <dbReference type="EMBL" id="ETN59342.1"/>
    </source>
</evidence>
<dbReference type="HOGENOM" id="CLU_1058523_0_0_1"/>
<evidence type="ECO:0000313" key="4">
    <source>
        <dbReference type="Proteomes" id="UP000000673"/>
    </source>
</evidence>
<dbReference type="VEuPathDB" id="VectorBase:ADAC009059"/>
<keyword evidence="4" id="KW-1185">Reference proteome</keyword>
<dbReference type="VEuPathDB" id="VectorBase:ADAR2_012126"/>
<gene>
    <name evidence="2" type="ORF">AND_009059</name>
</gene>
<proteinExistence type="predicted"/>
<dbReference type="AlphaFoldDB" id="W5J4F2"/>
<sequence>MADHHRYCQTPEESGRPRRRSGSSIVVLGGDDTLKPSIPIDDYQQELEMYNMLAAEQDNGPHREMAVDVPASFIARNKTPPRYPPPRSAVTPGNAGPGAAVVAAAAATAVAPVSTQLNGSSKPVPPPRDHLRIEKDGRLTNRAPVPAPQVPDRKMVPNTSQHQHIGQVLEPTPDQLDSIKKFQYLHQGTPTLGPCRKGVQGYSISCFKPVCARNPRRQITAATGFWCANRVRIVSQRRASKVGHVPGYARYRNNNSTSSSSNN</sequence>
<dbReference type="EMBL" id="ADMH02002092">
    <property type="protein sequence ID" value="ETN59342.1"/>
    <property type="molecule type" value="Genomic_DNA"/>
</dbReference>
<protein>
    <submittedName>
        <fullName evidence="2 3">Uncharacterized protein</fullName>
    </submittedName>
</protein>
<dbReference type="Proteomes" id="UP000000673">
    <property type="component" value="Unassembled WGS sequence"/>
</dbReference>
<accession>W5J4F2</accession>
<organism evidence="2">
    <name type="scientific">Anopheles darlingi</name>
    <name type="common">Mosquito</name>
    <dbReference type="NCBI Taxonomy" id="43151"/>
    <lineage>
        <taxon>Eukaryota</taxon>
        <taxon>Metazoa</taxon>
        <taxon>Ecdysozoa</taxon>
        <taxon>Arthropoda</taxon>
        <taxon>Hexapoda</taxon>
        <taxon>Insecta</taxon>
        <taxon>Pterygota</taxon>
        <taxon>Neoptera</taxon>
        <taxon>Endopterygota</taxon>
        <taxon>Diptera</taxon>
        <taxon>Nematocera</taxon>
        <taxon>Culicoidea</taxon>
        <taxon>Culicidae</taxon>
        <taxon>Anophelinae</taxon>
        <taxon>Anopheles</taxon>
    </lineage>
</organism>
<name>W5J4F2_ANODA</name>
<dbReference type="eggNOG" id="KOG0609">
    <property type="taxonomic scope" value="Eukaryota"/>
</dbReference>
<reference evidence="2" key="2">
    <citation type="submission" date="2010-05" db="EMBL/GenBank/DDBJ databases">
        <authorList>
            <person name="Almeida L.G."/>
            <person name="Nicolas M.F."/>
            <person name="Souza R.C."/>
            <person name="Vasconcelos A.T.R."/>
        </authorList>
    </citation>
    <scope>NUCLEOTIDE SEQUENCE</scope>
</reference>
<evidence type="ECO:0000256" key="1">
    <source>
        <dbReference type="SAM" id="MobiDB-lite"/>
    </source>
</evidence>
<dbReference type="STRING" id="43151.W5J4F2"/>
<reference evidence="2 4" key="1">
    <citation type="journal article" date="2010" name="BMC Genomics">
        <title>Combination of measures distinguishes pre-miRNAs from other stem-loops in the genome of the newly sequenced Anopheles darlingi.</title>
        <authorList>
            <person name="Mendes N.D."/>
            <person name="Freitas A.T."/>
            <person name="Vasconcelos A.T."/>
            <person name="Sagot M.F."/>
        </authorList>
    </citation>
    <scope>NUCLEOTIDE SEQUENCE</scope>
</reference>
<reference evidence="2" key="3">
    <citation type="journal article" date="2013" name="Nucleic Acids Res.">
        <title>The genome of Anopheles darlingi, the main neotropical malaria vector.</title>
        <authorList>
            <person name="Marinotti O."/>
            <person name="Cerqueira G.C."/>
            <person name="de Almeida L.G."/>
            <person name="Ferro M.I."/>
            <person name="Loreto E.L."/>
            <person name="Zaha A."/>
            <person name="Teixeira S.M."/>
            <person name="Wespiser A.R."/>
            <person name="Almeida E Silva A."/>
            <person name="Schlindwein A.D."/>
            <person name="Pacheco A.C."/>
            <person name="Silva A.L."/>
            <person name="Graveley B.R."/>
            <person name="Walenz B.P."/>
            <person name="Lima Bde A."/>
            <person name="Ribeiro C.A."/>
            <person name="Nunes-Silva C.G."/>
            <person name="de Carvalho C.R."/>
            <person name="Soares C.M."/>
            <person name="de Menezes C.B."/>
            <person name="Matiolli C."/>
            <person name="Caffrey D."/>
            <person name="Araujo D.A."/>
            <person name="de Oliveira D.M."/>
            <person name="Golenbock D."/>
            <person name="Grisard E.C."/>
            <person name="Fantinatti-Garboggini F."/>
            <person name="de Carvalho F.M."/>
            <person name="Barcellos F.G."/>
            <person name="Prosdocimi F."/>
            <person name="May G."/>
            <person name="Azevedo Junior G.M."/>
            <person name="Guimaraes G.M."/>
            <person name="Goldman G.H."/>
            <person name="Padilha I.Q."/>
            <person name="Batista Jda S."/>
            <person name="Ferro J.A."/>
            <person name="Ribeiro J.M."/>
            <person name="Fietto J.L."/>
            <person name="Dabbas K.M."/>
            <person name="Cerdeira L."/>
            <person name="Agnez-Lima L.F."/>
            <person name="Brocchi M."/>
            <person name="de Carvalho M.O."/>
            <person name="Teixeira Mde M."/>
            <person name="Diniz Maia Mde M."/>
            <person name="Goldman M.H."/>
            <person name="Cruz Schneider M.P."/>
            <person name="Felipe M.S."/>
            <person name="Hungria M."/>
            <person name="Nicolas M.F."/>
            <person name="Pereira M."/>
            <person name="Montes M.A."/>
            <person name="Cantao M.E."/>
            <person name="Vincentz M."/>
            <person name="Rafael M.S."/>
            <person name="Silverman N."/>
            <person name="Stoco P.H."/>
            <person name="Souza R.C."/>
            <person name="Vicentini R."/>
            <person name="Gazzinelli R.T."/>
            <person name="Neves Rde O."/>
            <person name="Silva R."/>
            <person name="Astolfi-Filho S."/>
            <person name="Maciel T.E."/>
            <person name="Urmenyi T.P."/>
            <person name="Tadei W.P."/>
            <person name="Camargo E.P."/>
            <person name="de Vasconcelos A.T."/>
        </authorList>
    </citation>
    <scope>NUCLEOTIDE SEQUENCE</scope>
</reference>
<dbReference type="EnsemblMetazoa" id="ADAC009059-RA">
    <property type="protein sequence ID" value="ADAC009059-PA"/>
    <property type="gene ID" value="ADAC009059"/>
</dbReference>